<accession>A0A0S1XBL2</accession>
<dbReference type="GeneID" id="26136507"/>
<organism evidence="2 3">
    <name type="scientific">Thermococcus barophilus</name>
    <dbReference type="NCBI Taxonomy" id="55802"/>
    <lineage>
        <taxon>Archaea</taxon>
        <taxon>Methanobacteriati</taxon>
        <taxon>Methanobacteriota</taxon>
        <taxon>Thermococci</taxon>
        <taxon>Thermococcales</taxon>
        <taxon>Thermococcaceae</taxon>
        <taxon>Thermococcus</taxon>
    </lineage>
</organism>
<gene>
    <name evidence="2" type="ORF">TBCH5v1_1254</name>
</gene>
<evidence type="ECO:0000313" key="2">
    <source>
        <dbReference type="EMBL" id="ALM75178.1"/>
    </source>
</evidence>
<name>A0A0S1XBL2_THEBA</name>
<evidence type="ECO:0000259" key="1">
    <source>
        <dbReference type="Pfam" id="PF05763"/>
    </source>
</evidence>
<dbReference type="STRING" id="55802.TBCH5v1_1254"/>
<proteinExistence type="predicted"/>
<feature type="domain" description="DUF835" evidence="1">
    <location>
        <begin position="29"/>
        <end position="148"/>
    </location>
</feature>
<reference evidence="2 3" key="1">
    <citation type="journal article" date="2016" name="Genome Announc.">
        <title>Complete genome sequence of the hyperthermophilic and piezophilic archaeon Thermococcus barophilus Ch5, capable of growth at the expense of hydrogenogenesis from carbon monoxide and formate.</title>
        <authorList>
            <person name="Oger P."/>
            <person name="Sokolova T.G."/>
            <person name="Kozhevnikova D.A."/>
            <person name="Taranov E.A."/>
            <person name="Vannier P."/>
            <person name="Lee H.S."/>
            <person name="Kwon K.K."/>
            <person name="Kang S.G."/>
            <person name="Lee J.H."/>
            <person name="Bonch-Osmolovskaya E.A."/>
            <person name="Lebedinsky A.V."/>
        </authorList>
    </citation>
    <scope>NUCLEOTIDE SEQUENCE [LARGE SCALE GENOMIC DNA]</scope>
    <source>
        <strain evidence="3">Ch5</strain>
    </source>
</reference>
<dbReference type="PATRIC" id="fig|55802.8.peg.1234"/>
<dbReference type="InterPro" id="IPR008553">
    <property type="entry name" value="DUF835"/>
</dbReference>
<dbReference type="Pfam" id="PF05763">
    <property type="entry name" value="DUF835"/>
    <property type="match status" value="1"/>
</dbReference>
<evidence type="ECO:0000313" key="3">
    <source>
        <dbReference type="Proteomes" id="UP000066042"/>
    </source>
</evidence>
<dbReference type="Proteomes" id="UP000066042">
    <property type="component" value="Chromosome"/>
</dbReference>
<dbReference type="AlphaFoldDB" id="A0A0S1XBL2"/>
<dbReference type="EMBL" id="CP013050">
    <property type="protein sequence ID" value="ALM75178.1"/>
    <property type="molecule type" value="Genomic_DNA"/>
</dbReference>
<dbReference type="RefSeq" id="WP_056933879.1">
    <property type="nucleotide sequence ID" value="NZ_CP013050.1"/>
</dbReference>
<protein>
    <recommendedName>
        <fullName evidence="1">DUF835 domain-containing protein</fullName>
    </recommendedName>
</protein>
<sequence>MFKMLKDMMSANVKFEGEELPFQVVHYSKMRNLLKKFSHKKKILITRTPPTVNDNATFYIWISKIEHPNAVSPTDLYVIEQKVWEIIKKESPIIVLDAFEYLMMEQGLEATLRFTGKLRDIALLNNSGFIVSISEGLDDKTVALLKRIVEG</sequence>